<dbReference type="AlphaFoldDB" id="A0A437JBB9"/>
<keyword evidence="3 5" id="KW-1133">Transmembrane helix</keyword>
<dbReference type="EMBL" id="RZUL01000001">
    <property type="protein sequence ID" value="RVT43073.1"/>
    <property type="molecule type" value="Genomic_DNA"/>
</dbReference>
<evidence type="ECO:0000256" key="1">
    <source>
        <dbReference type="ARBA" id="ARBA00004370"/>
    </source>
</evidence>
<comment type="caution">
    <text evidence="6">The sequence shown here is derived from an EMBL/GenBank/DDBJ whole genome shotgun (WGS) entry which is preliminary data.</text>
</comment>
<dbReference type="PANTHER" id="PTHR35814:SF1">
    <property type="entry name" value="GLUTATHIONE S-TRANSFERASE-RELATED"/>
    <property type="match status" value="1"/>
</dbReference>
<dbReference type="GO" id="GO:0016020">
    <property type="term" value="C:membrane"/>
    <property type="evidence" value="ECO:0007669"/>
    <property type="project" value="UniProtKB-SubCell"/>
</dbReference>
<dbReference type="SUPFAM" id="SSF161084">
    <property type="entry name" value="MAPEG domain-like"/>
    <property type="match status" value="1"/>
</dbReference>
<feature type="transmembrane region" description="Helical" evidence="5">
    <location>
        <begin position="54"/>
        <end position="71"/>
    </location>
</feature>
<feature type="transmembrane region" description="Helical" evidence="5">
    <location>
        <begin position="6"/>
        <end position="23"/>
    </location>
</feature>
<sequence>MIVMPVTLVFAAAAALLNLWLGIRIARVRMAEQVLHGDGGSSLLMKRMRAQANFVEYTPFLLVLAGVVEMALGSTMWLWIAVAAYIFGRIAHAFGMDSDQPAKTRMIGIMVTFTVTIVLTVAALYAAYAGLTRAVAVDMV</sequence>
<evidence type="ECO:0000256" key="4">
    <source>
        <dbReference type="ARBA" id="ARBA00023136"/>
    </source>
</evidence>
<gene>
    <name evidence="6" type="ORF">ENE74_00055</name>
</gene>
<dbReference type="Proteomes" id="UP000282977">
    <property type="component" value="Unassembled WGS sequence"/>
</dbReference>
<evidence type="ECO:0000256" key="5">
    <source>
        <dbReference type="SAM" id="Phobius"/>
    </source>
</evidence>
<dbReference type="Pfam" id="PF01124">
    <property type="entry name" value="MAPEG"/>
    <property type="match status" value="1"/>
</dbReference>
<reference evidence="6 7" key="1">
    <citation type="submission" date="2019-01" db="EMBL/GenBank/DDBJ databases">
        <authorList>
            <person name="Chen W.-M."/>
        </authorList>
    </citation>
    <scope>NUCLEOTIDE SEQUENCE [LARGE SCALE GENOMIC DNA]</scope>
    <source>
        <strain evidence="6 7">TLA-22</strain>
    </source>
</reference>
<feature type="transmembrane region" description="Helical" evidence="5">
    <location>
        <begin position="77"/>
        <end position="95"/>
    </location>
</feature>
<organism evidence="6 7">
    <name type="scientific">Sphingobium algorifonticola</name>
    <dbReference type="NCBI Taxonomy" id="2008318"/>
    <lineage>
        <taxon>Bacteria</taxon>
        <taxon>Pseudomonadati</taxon>
        <taxon>Pseudomonadota</taxon>
        <taxon>Alphaproteobacteria</taxon>
        <taxon>Sphingomonadales</taxon>
        <taxon>Sphingomonadaceae</taxon>
        <taxon>Sphingobium</taxon>
    </lineage>
</organism>
<name>A0A437JBB9_9SPHN</name>
<keyword evidence="7" id="KW-1185">Reference proteome</keyword>
<evidence type="ECO:0000256" key="2">
    <source>
        <dbReference type="ARBA" id="ARBA00022692"/>
    </source>
</evidence>
<dbReference type="OrthoDB" id="7619858at2"/>
<keyword evidence="2 5" id="KW-0812">Transmembrane</keyword>
<evidence type="ECO:0000313" key="6">
    <source>
        <dbReference type="EMBL" id="RVT43073.1"/>
    </source>
</evidence>
<evidence type="ECO:0000313" key="7">
    <source>
        <dbReference type="Proteomes" id="UP000282977"/>
    </source>
</evidence>
<dbReference type="InterPro" id="IPR023352">
    <property type="entry name" value="MAPEG-like_dom_sf"/>
</dbReference>
<dbReference type="Gene3D" id="1.20.120.550">
    <property type="entry name" value="Membrane associated eicosanoid/glutathione metabolism-like domain"/>
    <property type="match status" value="1"/>
</dbReference>
<comment type="subcellular location">
    <subcellularLocation>
        <location evidence="1">Membrane</location>
    </subcellularLocation>
</comment>
<keyword evidence="4 5" id="KW-0472">Membrane</keyword>
<evidence type="ECO:0000256" key="3">
    <source>
        <dbReference type="ARBA" id="ARBA00022989"/>
    </source>
</evidence>
<feature type="transmembrane region" description="Helical" evidence="5">
    <location>
        <begin position="107"/>
        <end position="131"/>
    </location>
</feature>
<dbReference type="InterPro" id="IPR001129">
    <property type="entry name" value="Membr-assoc_MAPEG"/>
</dbReference>
<dbReference type="RefSeq" id="WP_127688610.1">
    <property type="nucleotide sequence ID" value="NZ_RZUL01000001.1"/>
</dbReference>
<protein>
    <submittedName>
        <fullName evidence="6">MAPEG family protein</fullName>
    </submittedName>
</protein>
<accession>A0A437JBB9</accession>
<proteinExistence type="predicted"/>
<dbReference type="PANTHER" id="PTHR35814">
    <property type="match status" value="1"/>
</dbReference>